<protein>
    <submittedName>
        <fullName evidence="1">MAM and LDL-receptor class A domain-containing protein 2</fullName>
    </submittedName>
</protein>
<name>A0AAV4MU47_CAEEX</name>
<gene>
    <name evidence="1" type="primary">MLRP2_3</name>
    <name evidence="1" type="ORF">CEXT_626461</name>
</gene>
<sequence length="118" mass="13351">MGWDGVNEIKSEDVLSDTWLKLETNITVENAGDFFQLGLTAMTYSKQDNDTHRGIAIDDLSLVKSLCGQEIATTLIPQQPQQNIPLPNLTVILKENFCLWENDPRSRLSKVGDKRRTF</sequence>
<dbReference type="EMBL" id="BPLR01020210">
    <property type="protein sequence ID" value="GIX75947.1"/>
    <property type="molecule type" value="Genomic_DNA"/>
</dbReference>
<proteinExistence type="predicted"/>
<organism evidence="1 2">
    <name type="scientific">Caerostris extrusa</name>
    <name type="common">Bark spider</name>
    <name type="synonym">Caerostris bankana</name>
    <dbReference type="NCBI Taxonomy" id="172846"/>
    <lineage>
        <taxon>Eukaryota</taxon>
        <taxon>Metazoa</taxon>
        <taxon>Ecdysozoa</taxon>
        <taxon>Arthropoda</taxon>
        <taxon>Chelicerata</taxon>
        <taxon>Arachnida</taxon>
        <taxon>Araneae</taxon>
        <taxon>Araneomorphae</taxon>
        <taxon>Entelegynae</taxon>
        <taxon>Araneoidea</taxon>
        <taxon>Araneidae</taxon>
        <taxon>Caerostris</taxon>
    </lineage>
</organism>
<accession>A0AAV4MU47</accession>
<evidence type="ECO:0000313" key="2">
    <source>
        <dbReference type="Proteomes" id="UP001054945"/>
    </source>
</evidence>
<comment type="caution">
    <text evidence="1">The sequence shown here is derived from an EMBL/GenBank/DDBJ whole genome shotgun (WGS) entry which is preliminary data.</text>
</comment>
<keyword evidence="2" id="KW-1185">Reference proteome</keyword>
<dbReference type="Proteomes" id="UP001054945">
    <property type="component" value="Unassembled WGS sequence"/>
</dbReference>
<reference evidence="1 2" key="1">
    <citation type="submission" date="2021-06" db="EMBL/GenBank/DDBJ databases">
        <title>Caerostris extrusa draft genome.</title>
        <authorList>
            <person name="Kono N."/>
            <person name="Arakawa K."/>
        </authorList>
    </citation>
    <scope>NUCLEOTIDE SEQUENCE [LARGE SCALE GENOMIC DNA]</scope>
</reference>
<dbReference type="AlphaFoldDB" id="A0AAV4MU47"/>
<evidence type="ECO:0000313" key="1">
    <source>
        <dbReference type="EMBL" id="GIX75947.1"/>
    </source>
</evidence>